<dbReference type="Pfam" id="PF22632">
    <property type="entry name" value="BphC_D1"/>
    <property type="match status" value="1"/>
</dbReference>
<dbReference type="InterPro" id="IPR004360">
    <property type="entry name" value="Glyas_Fos-R_dOase_dom"/>
</dbReference>
<keyword evidence="11" id="KW-1185">Reference proteome</keyword>
<feature type="domain" description="VOC" evidence="9">
    <location>
        <begin position="5"/>
        <end position="119"/>
    </location>
</feature>
<protein>
    <submittedName>
        <fullName evidence="10">VOC family protein</fullName>
    </submittedName>
</protein>
<keyword evidence="6 8" id="KW-0560">Oxidoreductase</keyword>
<dbReference type="InterPro" id="IPR000486">
    <property type="entry name" value="Xdiol_ring_cleave_dOase_1/2"/>
</dbReference>
<dbReference type="EMBL" id="JACEZU010000012">
    <property type="protein sequence ID" value="MBA5689684.1"/>
    <property type="molecule type" value="Genomic_DNA"/>
</dbReference>
<evidence type="ECO:0000313" key="11">
    <source>
        <dbReference type="Proteomes" id="UP000573499"/>
    </source>
</evidence>
<evidence type="ECO:0000256" key="1">
    <source>
        <dbReference type="ARBA" id="ARBA00001954"/>
    </source>
</evidence>
<evidence type="ECO:0000313" key="10">
    <source>
        <dbReference type="EMBL" id="MBA5689684.1"/>
    </source>
</evidence>
<dbReference type="PROSITE" id="PS51819">
    <property type="entry name" value="VOC"/>
    <property type="match status" value="2"/>
</dbReference>
<accession>A0A7W2FDP5</accession>
<dbReference type="Proteomes" id="UP000573499">
    <property type="component" value="Unassembled WGS sequence"/>
</dbReference>
<dbReference type="PANTHER" id="PTHR21366:SF14">
    <property type="entry name" value="GLYOXALASE DOMAIN-CONTAINING PROTEIN 5"/>
    <property type="match status" value="1"/>
</dbReference>
<evidence type="ECO:0000256" key="3">
    <source>
        <dbReference type="ARBA" id="ARBA00022723"/>
    </source>
</evidence>
<keyword evidence="5 8" id="KW-0223">Dioxygenase</keyword>
<reference evidence="10 11" key="1">
    <citation type="submission" date="2020-07" db="EMBL/GenBank/DDBJ databases">
        <title>Novel species isolated from subtropical streams in China.</title>
        <authorList>
            <person name="Lu H."/>
        </authorList>
    </citation>
    <scope>NUCLEOTIDE SEQUENCE [LARGE SCALE GENOMIC DNA]</scope>
    <source>
        <strain evidence="10 11">LX47W</strain>
    </source>
</reference>
<keyword evidence="3" id="KW-0479">Metal-binding</keyword>
<sequence>MSVISLGYVGVSTCRLADWGDFGTKLLGLQISDQSARTLSFRMDDLSQRFQFEEGPDGIIQHIGWEVESATALQSMAARLEAAGVRVQRGSTALAEQRRVRELIWMHDPAGNRVELYWGPEKADSPFAPGRNIAGFRTGPLGIGHVVLTCERIESVLPFYTELLGFGVSDYVLAPFKAYFLHVNPRHHSLALIENGQRGFHHLMMEMMQFDDVGHAHDLAQLRKADIAVTLGRHSNDHMTSFYVRTPSGFMIEYGWGGLVIDPATWQPVELTDGPSIWGHNRSWLSEQANAVLRAQLQNNADRGLRHPVKVLPGNHILVNDC</sequence>
<dbReference type="PANTHER" id="PTHR21366">
    <property type="entry name" value="GLYOXALASE FAMILY PROTEIN"/>
    <property type="match status" value="1"/>
</dbReference>
<organism evidence="10 11">
    <name type="scientific">Rugamonas apoptosis</name>
    <dbReference type="NCBI Taxonomy" id="2758570"/>
    <lineage>
        <taxon>Bacteria</taxon>
        <taxon>Pseudomonadati</taxon>
        <taxon>Pseudomonadota</taxon>
        <taxon>Betaproteobacteria</taxon>
        <taxon>Burkholderiales</taxon>
        <taxon>Oxalobacteraceae</taxon>
        <taxon>Telluria group</taxon>
        <taxon>Rugamonas</taxon>
    </lineage>
</organism>
<dbReference type="Gene3D" id="3.10.180.10">
    <property type="entry name" value="2,3-Dihydroxybiphenyl 1,2-Dioxygenase, domain 1"/>
    <property type="match status" value="2"/>
</dbReference>
<dbReference type="RefSeq" id="WP_182156481.1">
    <property type="nucleotide sequence ID" value="NZ_JACEZU010000012.1"/>
</dbReference>
<comment type="cofactor">
    <cofactor evidence="1 8">
        <name>Fe(2+)</name>
        <dbReference type="ChEBI" id="CHEBI:29033"/>
    </cofactor>
</comment>
<proteinExistence type="inferred from homology"/>
<dbReference type="InterPro" id="IPR050383">
    <property type="entry name" value="GlyoxalaseI/FosfomycinResist"/>
</dbReference>
<dbReference type="CDD" id="cd07237">
    <property type="entry name" value="BphC1-RGP6_C_like"/>
    <property type="match status" value="1"/>
</dbReference>
<dbReference type="InterPro" id="IPR029068">
    <property type="entry name" value="Glyas_Bleomycin-R_OHBP_Dase"/>
</dbReference>
<dbReference type="GO" id="GO:0051213">
    <property type="term" value="F:dioxygenase activity"/>
    <property type="evidence" value="ECO:0007669"/>
    <property type="project" value="UniProtKB-KW"/>
</dbReference>
<feature type="domain" description="VOC" evidence="9">
    <location>
        <begin position="142"/>
        <end position="257"/>
    </location>
</feature>
<dbReference type="SUPFAM" id="SSF54593">
    <property type="entry name" value="Glyoxalase/Bleomycin resistance protein/Dihydroxybiphenyl dioxygenase"/>
    <property type="match status" value="1"/>
</dbReference>
<keyword evidence="4 8" id="KW-0058">Aromatic hydrocarbons catabolism</keyword>
<evidence type="ECO:0000256" key="7">
    <source>
        <dbReference type="ARBA" id="ARBA00023004"/>
    </source>
</evidence>
<evidence type="ECO:0000259" key="9">
    <source>
        <dbReference type="PROSITE" id="PS51819"/>
    </source>
</evidence>
<gene>
    <name evidence="10" type="ORF">H3H39_21805</name>
</gene>
<name>A0A7W2FDP5_9BURK</name>
<comment type="caution">
    <text evidence="10">The sequence shown here is derived from an EMBL/GenBank/DDBJ whole genome shotgun (WGS) entry which is preliminary data.</text>
</comment>
<dbReference type="Pfam" id="PF00903">
    <property type="entry name" value="Glyoxalase"/>
    <property type="match status" value="1"/>
</dbReference>
<dbReference type="CDD" id="cd07252">
    <property type="entry name" value="BphC1-RGP6_N_like"/>
    <property type="match status" value="1"/>
</dbReference>
<dbReference type="InterPro" id="IPR037523">
    <property type="entry name" value="VOC_core"/>
</dbReference>
<evidence type="ECO:0000256" key="8">
    <source>
        <dbReference type="RuleBase" id="RU000683"/>
    </source>
</evidence>
<dbReference type="AlphaFoldDB" id="A0A7W2FDP5"/>
<evidence type="ECO:0000256" key="6">
    <source>
        <dbReference type="ARBA" id="ARBA00023002"/>
    </source>
</evidence>
<dbReference type="GO" id="GO:0008198">
    <property type="term" value="F:ferrous iron binding"/>
    <property type="evidence" value="ECO:0007669"/>
    <property type="project" value="InterPro"/>
</dbReference>
<keyword evidence="7 8" id="KW-0408">Iron</keyword>
<evidence type="ECO:0000256" key="2">
    <source>
        <dbReference type="ARBA" id="ARBA00008784"/>
    </source>
</evidence>
<evidence type="ECO:0000256" key="5">
    <source>
        <dbReference type="ARBA" id="ARBA00022964"/>
    </source>
</evidence>
<evidence type="ECO:0000256" key="4">
    <source>
        <dbReference type="ARBA" id="ARBA00022797"/>
    </source>
</evidence>
<comment type="similarity">
    <text evidence="2 8">Belongs to the extradiol ring-cleavage dioxygenase family.</text>
</comment>
<dbReference type="PROSITE" id="PS00082">
    <property type="entry name" value="EXTRADIOL_DIOXYGENAS"/>
    <property type="match status" value="1"/>
</dbReference>